<sequence length="77" mass="8621">MYLVESTLVIGQQVQQILLADVQLLNQVTRRAILSLHQHRQTVDSHSGPVPSVQIILLIELLGVIQPPVNSSHPRKR</sequence>
<dbReference type="EMBL" id="VSSQ01017084">
    <property type="protein sequence ID" value="MPM59027.1"/>
    <property type="molecule type" value="Genomic_DNA"/>
</dbReference>
<proteinExistence type="predicted"/>
<evidence type="ECO:0000313" key="1">
    <source>
        <dbReference type="EMBL" id="MPM59027.1"/>
    </source>
</evidence>
<dbReference type="AlphaFoldDB" id="A0A645B0S2"/>
<name>A0A645B0S2_9ZZZZ</name>
<reference evidence="1" key="1">
    <citation type="submission" date="2019-08" db="EMBL/GenBank/DDBJ databases">
        <authorList>
            <person name="Kucharzyk K."/>
            <person name="Murdoch R.W."/>
            <person name="Higgins S."/>
            <person name="Loffler F."/>
        </authorList>
    </citation>
    <scope>NUCLEOTIDE SEQUENCE</scope>
</reference>
<protein>
    <submittedName>
        <fullName evidence="1">Uncharacterized protein</fullName>
    </submittedName>
</protein>
<gene>
    <name evidence="1" type="ORF">SDC9_105864</name>
</gene>
<accession>A0A645B0S2</accession>
<comment type="caution">
    <text evidence="1">The sequence shown here is derived from an EMBL/GenBank/DDBJ whole genome shotgun (WGS) entry which is preliminary data.</text>
</comment>
<organism evidence="1">
    <name type="scientific">bioreactor metagenome</name>
    <dbReference type="NCBI Taxonomy" id="1076179"/>
    <lineage>
        <taxon>unclassified sequences</taxon>
        <taxon>metagenomes</taxon>
        <taxon>ecological metagenomes</taxon>
    </lineage>
</organism>